<dbReference type="EMBL" id="MZXV01000080">
    <property type="protein sequence ID" value="PZV33718.1"/>
    <property type="molecule type" value="Genomic_DNA"/>
</dbReference>
<sequence length="100" mass="11025">MESRLDTPGAIIIGVFFAILVALFFIRLANEVSPIRSVDVFDATIKSVYWGKGHGTTYALSLNDNSLVLVDDEQPHLIGSNVRLERATHDNGSVSYRFAN</sequence>
<comment type="caution">
    <text evidence="2">The sequence shown here is derived from an EMBL/GenBank/DDBJ whole genome shotgun (WGS) entry which is preliminary data.</text>
</comment>
<dbReference type="Proteomes" id="UP000248616">
    <property type="component" value="Unassembled WGS sequence"/>
</dbReference>
<protein>
    <submittedName>
        <fullName evidence="2">Uncharacterized protein</fullName>
    </submittedName>
</protein>
<dbReference type="AlphaFoldDB" id="A0A2W7BW18"/>
<accession>A0A2W7BW18</accession>
<proteinExistence type="predicted"/>
<keyword evidence="3" id="KW-1185">Reference proteome</keyword>
<evidence type="ECO:0000313" key="3">
    <source>
        <dbReference type="Proteomes" id="UP000248616"/>
    </source>
</evidence>
<gene>
    <name evidence="2" type="ORF">B5V02_36075</name>
</gene>
<keyword evidence="1" id="KW-1133">Transmembrane helix</keyword>
<reference evidence="3" key="1">
    <citation type="submission" date="2017-03" db="EMBL/GenBank/DDBJ databases">
        <authorList>
            <person name="Safronova V.I."/>
            <person name="Sazanova A.L."/>
            <person name="Chirak E.R."/>
        </authorList>
    </citation>
    <scope>NUCLEOTIDE SEQUENCE [LARGE SCALE GENOMIC DNA]</scope>
    <source>
        <strain evidence="3">Ach-343</strain>
    </source>
</reference>
<evidence type="ECO:0000256" key="1">
    <source>
        <dbReference type="SAM" id="Phobius"/>
    </source>
</evidence>
<evidence type="ECO:0000313" key="2">
    <source>
        <dbReference type="EMBL" id="PZV33718.1"/>
    </source>
</evidence>
<name>A0A2W7BW18_9HYPH</name>
<organism evidence="2 3">
    <name type="scientific">Mesorhizobium kowhaii</name>
    <dbReference type="NCBI Taxonomy" id="1300272"/>
    <lineage>
        <taxon>Bacteria</taxon>
        <taxon>Pseudomonadati</taxon>
        <taxon>Pseudomonadota</taxon>
        <taxon>Alphaproteobacteria</taxon>
        <taxon>Hyphomicrobiales</taxon>
        <taxon>Phyllobacteriaceae</taxon>
        <taxon>Mesorhizobium</taxon>
    </lineage>
</organism>
<keyword evidence="1" id="KW-0472">Membrane</keyword>
<feature type="transmembrane region" description="Helical" evidence="1">
    <location>
        <begin position="6"/>
        <end position="26"/>
    </location>
</feature>
<keyword evidence="1" id="KW-0812">Transmembrane</keyword>